<keyword evidence="4" id="KW-0472">Membrane</keyword>
<sequence>MKKVQLKWLLLLLPLGLWGCQDFLEDGTTTEGPITEEQIWANDNYARGVLNNAYFSVAEGFNLDGNGAMLASASDEAVNSNPNSSINIFNNNTWSPNRTFDDVYASMYEGIRKVNSFLANSATSAIIPQNNRTFQQELDRLNGQAYFLRAYFYFELLKRYGGVPLVTRVLDRSENLNLPRNTFDEVKKQILQDCDSAYKMLPQWTNDWAEGDRGRATGTAALALKSRLLLYAASPLHNPNNDLTKWQDAADAANALIRLNKHSLQTTYTNIFNYGAAQYNSEVIFATQALNRNDIEINHAPISYNGALGRTNPTQELVDAFDMANGKPIGEQGSGYNAANPYANRDPRLAIVINYNGRTFKGTPVETFVGGKDGLGRNVNATRTGYYMRKFLSEAAAWNQTNNTNARRPWVVIRYAEVLLNYAEALNEAQGPVTDVYEKLNQVRRRAGANMVIAVDPTMTKERMRAIIQKERQVELCFEGHRFFDVRRWKKGEELFNKPVHGMRITVNPNGSYTYERFVVENRVFLPKHYFFPFAQSEINRTPALAQNPMWP</sequence>
<evidence type="ECO:0008006" key="11">
    <source>
        <dbReference type="Google" id="ProtNLM"/>
    </source>
</evidence>
<proteinExistence type="inferred from homology"/>
<comment type="similarity">
    <text evidence="2">Belongs to the SusD family.</text>
</comment>
<name>A0A839GKJ7_9BACT</name>
<evidence type="ECO:0000259" key="7">
    <source>
        <dbReference type="Pfam" id="PF07980"/>
    </source>
</evidence>
<evidence type="ECO:0000256" key="6">
    <source>
        <dbReference type="SAM" id="SignalP"/>
    </source>
</evidence>
<comment type="subcellular location">
    <subcellularLocation>
        <location evidence="1">Cell outer membrane</location>
    </subcellularLocation>
</comment>
<feature type="signal peptide" evidence="6">
    <location>
        <begin position="1"/>
        <end position="24"/>
    </location>
</feature>
<dbReference type="InterPro" id="IPR033985">
    <property type="entry name" value="SusD-like_N"/>
</dbReference>
<comment type="caution">
    <text evidence="9">The sequence shown here is derived from an EMBL/GenBank/DDBJ whole genome shotgun (WGS) entry which is preliminary data.</text>
</comment>
<accession>A0A839GKJ7</accession>
<dbReference type="InterPro" id="IPR011990">
    <property type="entry name" value="TPR-like_helical_dom_sf"/>
</dbReference>
<dbReference type="InterPro" id="IPR012944">
    <property type="entry name" value="SusD_RagB_dom"/>
</dbReference>
<dbReference type="Gene3D" id="1.25.40.390">
    <property type="match status" value="1"/>
</dbReference>
<reference evidence="9 10" key="1">
    <citation type="submission" date="2020-08" db="EMBL/GenBank/DDBJ databases">
        <title>Genomic Encyclopedia of Type Strains, Phase IV (KMG-IV): sequencing the most valuable type-strain genomes for metagenomic binning, comparative biology and taxonomic classification.</title>
        <authorList>
            <person name="Goeker M."/>
        </authorList>
    </citation>
    <scope>NUCLEOTIDE SEQUENCE [LARGE SCALE GENOMIC DNA]</scope>
    <source>
        <strain evidence="9 10">DSM 29854</strain>
    </source>
</reference>
<evidence type="ECO:0000256" key="3">
    <source>
        <dbReference type="ARBA" id="ARBA00022729"/>
    </source>
</evidence>
<evidence type="ECO:0000313" key="10">
    <source>
        <dbReference type="Proteomes" id="UP000563094"/>
    </source>
</evidence>
<feature type="domain" description="RagB/SusD" evidence="7">
    <location>
        <begin position="303"/>
        <end position="551"/>
    </location>
</feature>
<dbReference type="RefSeq" id="WP_182511896.1">
    <property type="nucleotide sequence ID" value="NZ_JACJIQ010000002.1"/>
</dbReference>
<dbReference type="SUPFAM" id="SSF48452">
    <property type="entry name" value="TPR-like"/>
    <property type="match status" value="1"/>
</dbReference>
<dbReference type="EMBL" id="JACJIQ010000002">
    <property type="protein sequence ID" value="MBA9076115.1"/>
    <property type="molecule type" value="Genomic_DNA"/>
</dbReference>
<organism evidence="9 10">
    <name type="scientific">Rufibacter quisquiliarum</name>
    <dbReference type="NCBI Taxonomy" id="1549639"/>
    <lineage>
        <taxon>Bacteria</taxon>
        <taxon>Pseudomonadati</taxon>
        <taxon>Bacteroidota</taxon>
        <taxon>Cytophagia</taxon>
        <taxon>Cytophagales</taxon>
        <taxon>Hymenobacteraceae</taxon>
        <taxon>Rufibacter</taxon>
    </lineage>
</organism>
<keyword evidence="10" id="KW-1185">Reference proteome</keyword>
<evidence type="ECO:0000259" key="8">
    <source>
        <dbReference type="Pfam" id="PF14322"/>
    </source>
</evidence>
<feature type="domain" description="SusD-like N-terminal" evidence="8">
    <location>
        <begin position="71"/>
        <end position="230"/>
    </location>
</feature>
<gene>
    <name evidence="9" type="ORF">FHS90_000817</name>
</gene>
<evidence type="ECO:0000313" key="9">
    <source>
        <dbReference type="EMBL" id="MBA9076115.1"/>
    </source>
</evidence>
<feature type="chain" id="PRO_5032432616" description="Starch-binding associating with outer membrane" evidence="6">
    <location>
        <begin position="25"/>
        <end position="552"/>
    </location>
</feature>
<keyword evidence="3 6" id="KW-0732">Signal</keyword>
<dbReference type="Pfam" id="PF07980">
    <property type="entry name" value="SusD_RagB"/>
    <property type="match status" value="1"/>
</dbReference>
<dbReference type="AlphaFoldDB" id="A0A839GKJ7"/>
<evidence type="ECO:0000256" key="1">
    <source>
        <dbReference type="ARBA" id="ARBA00004442"/>
    </source>
</evidence>
<evidence type="ECO:0000256" key="2">
    <source>
        <dbReference type="ARBA" id="ARBA00006275"/>
    </source>
</evidence>
<evidence type="ECO:0000256" key="5">
    <source>
        <dbReference type="ARBA" id="ARBA00023237"/>
    </source>
</evidence>
<dbReference type="GO" id="GO:0009279">
    <property type="term" value="C:cell outer membrane"/>
    <property type="evidence" value="ECO:0007669"/>
    <property type="project" value="UniProtKB-SubCell"/>
</dbReference>
<protein>
    <recommendedName>
        <fullName evidence="11">Starch-binding associating with outer membrane</fullName>
    </recommendedName>
</protein>
<dbReference type="Proteomes" id="UP000563094">
    <property type="component" value="Unassembled WGS sequence"/>
</dbReference>
<evidence type="ECO:0000256" key="4">
    <source>
        <dbReference type="ARBA" id="ARBA00023136"/>
    </source>
</evidence>
<keyword evidence="5" id="KW-0998">Cell outer membrane</keyword>
<dbReference type="CDD" id="cd08977">
    <property type="entry name" value="SusD"/>
    <property type="match status" value="1"/>
</dbReference>
<dbReference type="Pfam" id="PF14322">
    <property type="entry name" value="SusD-like_3"/>
    <property type="match status" value="1"/>
</dbReference>